<dbReference type="InterPro" id="IPR003713">
    <property type="entry name" value="FliS"/>
</dbReference>
<dbReference type="EMBL" id="JADIKJ010000009">
    <property type="protein sequence ID" value="MFK2900518.1"/>
    <property type="molecule type" value="Genomic_DNA"/>
</dbReference>
<keyword evidence="3 6" id="KW-0963">Cytoplasm</keyword>
<comment type="subcellular location">
    <subcellularLocation>
        <location evidence="1 6">Cytoplasm</location>
        <location evidence="1 6">Cytosol</location>
    </subcellularLocation>
</comment>
<keyword evidence="7" id="KW-0282">Flagellum</keyword>
<gene>
    <name evidence="7" type="primary">fliS</name>
    <name evidence="7" type="ORF">ISP15_09235</name>
</gene>
<dbReference type="SUPFAM" id="SSF101116">
    <property type="entry name" value="Flagellar export chaperone FliS"/>
    <property type="match status" value="1"/>
</dbReference>
<keyword evidence="4 6" id="KW-1005">Bacterial flagellum biogenesis</keyword>
<proteinExistence type="inferred from homology"/>
<reference evidence="7 8" key="1">
    <citation type="submission" date="2020-10" db="EMBL/GenBank/DDBJ databases">
        <title>Phylogeny of dyella-like bacteria.</title>
        <authorList>
            <person name="Fu J."/>
        </authorList>
    </citation>
    <scope>NUCLEOTIDE SEQUENCE [LARGE SCALE GENOMIC DNA]</scope>
    <source>
        <strain evidence="7 8">JP1</strain>
    </source>
</reference>
<dbReference type="PIRSF" id="PIRSF039090">
    <property type="entry name" value="Flis"/>
    <property type="match status" value="1"/>
</dbReference>
<keyword evidence="7" id="KW-0966">Cell projection</keyword>
<sequence>MDPMGYGQYRSASLNTQVAGASPVQLVLVLMNGLLDEMVRVRAHIEHLRYEEKGRSINKCIDMFAALTSSLDFELGGEAVTQLGRLYDYCTARLNQAGCQLDTGMVEEVIGLVTTLRDAWQKVEDRSA</sequence>
<keyword evidence="8" id="KW-1185">Reference proteome</keyword>
<dbReference type="CDD" id="cd16098">
    <property type="entry name" value="FliS"/>
    <property type="match status" value="1"/>
</dbReference>
<organism evidence="7 8">
    <name type="scientific">Dyella jejuensis</name>
    <dbReference type="NCBI Taxonomy" id="1432009"/>
    <lineage>
        <taxon>Bacteria</taxon>
        <taxon>Pseudomonadati</taxon>
        <taxon>Pseudomonadota</taxon>
        <taxon>Gammaproteobacteria</taxon>
        <taxon>Lysobacterales</taxon>
        <taxon>Rhodanobacteraceae</taxon>
        <taxon>Dyella</taxon>
    </lineage>
</organism>
<dbReference type="RefSeq" id="WP_404546977.1">
    <property type="nucleotide sequence ID" value="NZ_JADIKJ010000009.1"/>
</dbReference>
<evidence type="ECO:0000256" key="2">
    <source>
        <dbReference type="ARBA" id="ARBA00008787"/>
    </source>
</evidence>
<protein>
    <recommendedName>
        <fullName evidence="6">Flagellar secretion chaperone FliS</fullName>
    </recommendedName>
</protein>
<evidence type="ECO:0000313" key="8">
    <source>
        <dbReference type="Proteomes" id="UP001620461"/>
    </source>
</evidence>
<dbReference type="Gene3D" id="1.20.120.340">
    <property type="entry name" value="Flagellar protein FliS"/>
    <property type="match status" value="1"/>
</dbReference>
<accession>A0ABW8JI54</accession>
<dbReference type="Proteomes" id="UP001620461">
    <property type="component" value="Unassembled WGS sequence"/>
</dbReference>
<evidence type="ECO:0000256" key="4">
    <source>
        <dbReference type="ARBA" id="ARBA00022795"/>
    </source>
</evidence>
<dbReference type="PANTHER" id="PTHR34773:SF1">
    <property type="entry name" value="FLAGELLAR SECRETION CHAPERONE FLIS"/>
    <property type="match status" value="1"/>
</dbReference>
<comment type="caution">
    <text evidence="7">The sequence shown here is derived from an EMBL/GenBank/DDBJ whole genome shotgun (WGS) entry which is preliminary data.</text>
</comment>
<keyword evidence="5" id="KW-0143">Chaperone</keyword>
<name>A0ABW8JI54_9GAMM</name>
<comment type="similarity">
    <text evidence="2 6">Belongs to the FliS family.</text>
</comment>
<dbReference type="NCBIfam" id="TIGR00208">
    <property type="entry name" value="fliS"/>
    <property type="match status" value="1"/>
</dbReference>
<evidence type="ECO:0000313" key="7">
    <source>
        <dbReference type="EMBL" id="MFK2900518.1"/>
    </source>
</evidence>
<dbReference type="Pfam" id="PF02561">
    <property type="entry name" value="FliS"/>
    <property type="match status" value="1"/>
</dbReference>
<keyword evidence="7" id="KW-0969">Cilium</keyword>
<evidence type="ECO:0000256" key="1">
    <source>
        <dbReference type="ARBA" id="ARBA00004514"/>
    </source>
</evidence>
<dbReference type="InterPro" id="IPR036584">
    <property type="entry name" value="FliS_sf"/>
</dbReference>
<evidence type="ECO:0000256" key="3">
    <source>
        <dbReference type="ARBA" id="ARBA00022490"/>
    </source>
</evidence>
<evidence type="ECO:0000256" key="6">
    <source>
        <dbReference type="PIRNR" id="PIRNR039090"/>
    </source>
</evidence>
<evidence type="ECO:0000256" key="5">
    <source>
        <dbReference type="ARBA" id="ARBA00023186"/>
    </source>
</evidence>
<dbReference type="PANTHER" id="PTHR34773">
    <property type="entry name" value="FLAGELLAR SECRETION CHAPERONE FLIS"/>
    <property type="match status" value="1"/>
</dbReference>